<feature type="region of interest" description="Disordered" evidence="5">
    <location>
        <begin position="34"/>
        <end position="53"/>
    </location>
</feature>
<name>A0A5M9MNP5_9EURO</name>
<evidence type="ECO:0000256" key="5">
    <source>
        <dbReference type="SAM" id="MobiDB-lite"/>
    </source>
</evidence>
<feature type="signal peptide" evidence="6">
    <location>
        <begin position="1"/>
        <end position="21"/>
    </location>
</feature>
<feature type="chain" id="PRO_5024430114" description="Long chronological lifespan protein 2" evidence="6">
    <location>
        <begin position="22"/>
        <end position="124"/>
    </location>
</feature>
<dbReference type="InterPro" id="IPR034543">
    <property type="entry name" value="LCL2"/>
</dbReference>
<dbReference type="PANTHER" id="PTHR38425">
    <property type="entry name" value="LONG CHRONOLOGICAL LIFESPAN PROTEIN 2"/>
    <property type="match status" value="1"/>
</dbReference>
<keyword evidence="4 6" id="KW-0732">Signal</keyword>
<comment type="caution">
    <text evidence="7">The sequence shown here is derived from an EMBL/GenBank/DDBJ whole genome shotgun (WGS) entry which is preliminary data.</text>
</comment>
<reference evidence="7 8" key="1">
    <citation type="submission" date="2019-08" db="EMBL/GenBank/DDBJ databases">
        <title>The genome sequence of a newly discovered highly antifungal drug resistant Aspergillus species, Aspergillus tanneri NIH 1004.</title>
        <authorList>
            <person name="Mounaud S."/>
            <person name="Singh I."/>
            <person name="Joardar V."/>
            <person name="Pakala S."/>
            <person name="Pakala S."/>
            <person name="Venepally P."/>
            <person name="Chung J.K."/>
            <person name="Losada L."/>
            <person name="Nierman W.C."/>
        </authorList>
    </citation>
    <scope>NUCLEOTIDE SEQUENCE [LARGE SCALE GENOMIC DNA]</scope>
    <source>
        <strain evidence="7 8">NIH1004</strain>
    </source>
</reference>
<evidence type="ECO:0000313" key="7">
    <source>
        <dbReference type="EMBL" id="KAA8647576.1"/>
    </source>
</evidence>
<dbReference type="GO" id="GO:0036503">
    <property type="term" value="P:ERAD pathway"/>
    <property type="evidence" value="ECO:0007669"/>
    <property type="project" value="TreeGrafter"/>
</dbReference>
<sequence length="124" mass="13655">MLPAWIKTLVAWVLLASVAHAQFQFFEHMFGGGGGHQERQQQAPQNVPSDSSRYQSQWESAHCDKYLCPGTLACVHFPHHCPCPHPDVEEKVELGEGSAVCVSRGGYQAGEASRKIELARKGLL</sequence>
<dbReference type="Proteomes" id="UP000324241">
    <property type="component" value="Unassembled WGS sequence"/>
</dbReference>
<evidence type="ECO:0000256" key="1">
    <source>
        <dbReference type="ARBA" id="ARBA00002208"/>
    </source>
</evidence>
<dbReference type="PANTHER" id="PTHR38425:SF1">
    <property type="entry name" value="LONG CHRONOLOGICAL LIFESPAN PROTEIN 2"/>
    <property type="match status" value="1"/>
</dbReference>
<dbReference type="EMBL" id="QUQM01000004">
    <property type="protein sequence ID" value="KAA8647576.1"/>
    <property type="molecule type" value="Genomic_DNA"/>
</dbReference>
<dbReference type="RefSeq" id="XP_033426937.1">
    <property type="nucleotide sequence ID" value="XM_033570905.1"/>
</dbReference>
<comment type="similarity">
    <text evidence="2">Belongs to the LCL2 family.</text>
</comment>
<evidence type="ECO:0000256" key="4">
    <source>
        <dbReference type="ARBA" id="ARBA00022729"/>
    </source>
</evidence>
<comment type="function">
    <text evidence="1">Probable component of the endoplasmic reticulum-associated degradation (ERAD) pathway.</text>
</comment>
<dbReference type="GeneID" id="54328972"/>
<feature type="compositionally biased region" description="Polar residues" evidence="5">
    <location>
        <begin position="43"/>
        <end position="53"/>
    </location>
</feature>
<gene>
    <name evidence="7" type="primary">LCL2</name>
    <name evidence="7" type="ORF">ATNIH1004_006270</name>
</gene>
<dbReference type="CDD" id="cd23996">
    <property type="entry name" value="LCL2-like"/>
    <property type="match status" value="1"/>
</dbReference>
<evidence type="ECO:0000256" key="2">
    <source>
        <dbReference type="ARBA" id="ARBA00010545"/>
    </source>
</evidence>
<dbReference type="OrthoDB" id="2234316at2759"/>
<protein>
    <recommendedName>
        <fullName evidence="3">Long chronological lifespan protein 2</fullName>
    </recommendedName>
</protein>
<evidence type="ECO:0000256" key="6">
    <source>
        <dbReference type="SAM" id="SignalP"/>
    </source>
</evidence>
<evidence type="ECO:0000313" key="8">
    <source>
        <dbReference type="Proteomes" id="UP000324241"/>
    </source>
</evidence>
<dbReference type="AlphaFoldDB" id="A0A5M9MNP5"/>
<accession>A0A5M9MNP5</accession>
<evidence type="ECO:0000256" key="3">
    <source>
        <dbReference type="ARBA" id="ARBA00018534"/>
    </source>
</evidence>
<proteinExistence type="inferred from homology"/>
<organism evidence="7 8">
    <name type="scientific">Aspergillus tanneri</name>
    <dbReference type="NCBI Taxonomy" id="1220188"/>
    <lineage>
        <taxon>Eukaryota</taxon>
        <taxon>Fungi</taxon>
        <taxon>Dikarya</taxon>
        <taxon>Ascomycota</taxon>
        <taxon>Pezizomycotina</taxon>
        <taxon>Eurotiomycetes</taxon>
        <taxon>Eurotiomycetidae</taxon>
        <taxon>Eurotiales</taxon>
        <taxon>Aspergillaceae</taxon>
        <taxon>Aspergillus</taxon>
        <taxon>Aspergillus subgen. Circumdati</taxon>
    </lineage>
</organism>